<comment type="cofactor">
    <cofactor evidence="1">
        <name>Mg(2+)</name>
        <dbReference type="ChEBI" id="CHEBI:18420"/>
    </cofactor>
</comment>
<dbReference type="Gene3D" id="1.10.600.10">
    <property type="entry name" value="Farnesyl Diphosphate Synthase"/>
    <property type="match status" value="1"/>
</dbReference>
<dbReference type="PANTHER" id="PTHR43281">
    <property type="entry name" value="FARNESYL DIPHOSPHATE SYNTHASE"/>
    <property type="match status" value="1"/>
</dbReference>
<dbReference type="SFLD" id="SFLDG01017">
    <property type="entry name" value="Polyprenyl_Transferase_Like"/>
    <property type="match status" value="1"/>
</dbReference>
<name>A0A7V3KN15_UNCW3</name>
<evidence type="ECO:0000313" key="8">
    <source>
        <dbReference type="EMBL" id="HGB35691.1"/>
    </source>
</evidence>
<dbReference type="EMBL" id="DTGD01000081">
    <property type="protein sequence ID" value="HGB35691.1"/>
    <property type="molecule type" value="Genomic_DNA"/>
</dbReference>
<keyword evidence="4" id="KW-0479">Metal-binding</keyword>
<protein>
    <submittedName>
        <fullName evidence="8">Polyprenyl synthetase family protein</fullName>
    </submittedName>
</protein>
<dbReference type="SFLD" id="SFLDS00005">
    <property type="entry name" value="Isoprenoid_Synthase_Type_I"/>
    <property type="match status" value="1"/>
</dbReference>
<dbReference type="InterPro" id="IPR000092">
    <property type="entry name" value="Polyprenyl_synt"/>
</dbReference>
<sequence length="294" mass="32799">MEILKYIEEKSELVNKKMEEFFPQDAKGIPLLRESMRYSLFAGGKRLRPVLCILGYELGGGENVNEILPQACALEMIHTFTLIHDDLPAMDNDDFRRGKPTNHRVYGEAMAILAGDALFIEAIGLFLKGPLPAEVKVRMLSELVDALGVDGVIGGQVLDIRAEGKVHTGRLVENIHLRKTARFIESSLVIGAIGAGASEQVVVGFRLVGRKLGLLFQIVDDILDETAEDEELGKKAKKDRERGKCTYPSVLGLERSYEIARNLVKEIKTDADQLLGEKSELLKELADYFLYRRK</sequence>
<dbReference type="InterPro" id="IPR008949">
    <property type="entry name" value="Isoprenoid_synthase_dom_sf"/>
</dbReference>
<dbReference type="PROSITE" id="PS00723">
    <property type="entry name" value="POLYPRENYL_SYNTHASE_1"/>
    <property type="match status" value="1"/>
</dbReference>
<accession>A0A7V3KN15</accession>
<dbReference type="GO" id="GO:0004659">
    <property type="term" value="F:prenyltransferase activity"/>
    <property type="evidence" value="ECO:0007669"/>
    <property type="project" value="InterPro"/>
</dbReference>
<dbReference type="FunFam" id="1.10.600.10:FF:000001">
    <property type="entry name" value="Geranylgeranyl diphosphate synthase"/>
    <property type="match status" value="1"/>
</dbReference>
<dbReference type="PANTHER" id="PTHR43281:SF1">
    <property type="entry name" value="FARNESYL DIPHOSPHATE SYNTHASE"/>
    <property type="match status" value="1"/>
</dbReference>
<dbReference type="GO" id="GO:0005737">
    <property type="term" value="C:cytoplasm"/>
    <property type="evidence" value="ECO:0007669"/>
    <property type="project" value="UniProtKB-ARBA"/>
</dbReference>
<dbReference type="Pfam" id="PF00348">
    <property type="entry name" value="polyprenyl_synt"/>
    <property type="match status" value="1"/>
</dbReference>
<evidence type="ECO:0000256" key="6">
    <source>
        <dbReference type="ARBA" id="ARBA00023229"/>
    </source>
</evidence>
<organism evidence="8">
    <name type="scientific">candidate division WOR-3 bacterium</name>
    <dbReference type="NCBI Taxonomy" id="2052148"/>
    <lineage>
        <taxon>Bacteria</taxon>
        <taxon>Bacteria division WOR-3</taxon>
    </lineage>
</organism>
<dbReference type="NCBIfam" id="NF045485">
    <property type="entry name" value="FPPsyn"/>
    <property type="match status" value="1"/>
</dbReference>
<proteinExistence type="inferred from homology"/>
<evidence type="ECO:0000256" key="2">
    <source>
        <dbReference type="ARBA" id="ARBA00006706"/>
    </source>
</evidence>
<evidence type="ECO:0000256" key="7">
    <source>
        <dbReference type="RuleBase" id="RU004466"/>
    </source>
</evidence>
<comment type="caution">
    <text evidence="8">The sequence shown here is derived from an EMBL/GenBank/DDBJ whole genome shotgun (WGS) entry which is preliminary data.</text>
</comment>
<evidence type="ECO:0000256" key="5">
    <source>
        <dbReference type="ARBA" id="ARBA00022842"/>
    </source>
</evidence>
<reference evidence="8" key="1">
    <citation type="journal article" date="2020" name="mSystems">
        <title>Genome- and Community-Level Interaction Insights into Carbon Utilization and Element Cycling Functions of Hydrothermarchaeota in Hydrothermal Sediment.</title>
        <authorList>
            <person name="Zhou Z."/>
            <person name="Liu Y."/>
            <person name="Xu W."/>
            <person name="Pan J."/>
            <person name="Luo Z.H."/>
            <person name="Li M."/>
        </authorList>
    </citation>
    <scope>NUCLEOTIDE SEQUENCE [LARGE SCALE GENOMIC DNA]</scope>
    <source>
        <strain evidence="8">SpSt-754</strain>
    </source>
</reference>
<evidence type="ECO:0000256" key="3">
    <source>
        <dbReference type="ARBA" id="ARBA00022679"/>
    </source>
</evidence>
<dbReference type="InterPro" id="IPR033749">
    <property type="entry name" value="Polyprenyl_synt_CS"/>
</dbReference>
<evidence type="ECO:0000256" key="4">
    <source>
        <dbReference type="ARBA" id="ARBA00022723"/>
    </source>
</evidence>
<dbReference type="AlphaFoldDB" id="A0A7V3KN15"/>
<keyword evidence="3 7" id="KW-0808">Transferase</keyword>
<keyword evidence="6" id="KW-0414">Isoprene biosynthesis</keyword>
<dbReference type="GO" id="GO:0016114">
    <property type="term" value="P:terpenoid biosynthetic process"/>
    <property type="evidence" value="ECO:0007669"/>
    <property type="project" value="UniProtKB-ARBA"/>
</dbReference>
<dbReference type="SUPFAM" id="SSF48576">
    <property type="entry name" value="Terpenoid synthases"/>
    <property type="match status" value="1"/>
</dbReference>
<gene>
    <name evidence="8" type="ORF">ENV38_02145</name>
</gene>
<comment type="similarity">
    <text evidence="2 7">Belongs to the FPP/GGPP synthase family.</text>
</comment>
<dbReference type="GO" id="GO:0046872">
    <property type="term" value="F:metal ion binding"/>
    <property type="evidence" value="ECO:0007669"/>
    <property type="project" value="UniProtKB-KW"/>
</dbReference>
<dbReference type="InterPro" id="IPR053378">
    <property type="entry name" value="Prenyl_diphosphate_synthase"/>
</dbReference>
<dbReference type="CDD" id="cd00685">
    <property type="entry name" value="Trans_IPPS_HT"/>
    <property type="match status" value="1"/>
</dbReference>
<keyword evidence="5" id="KW-0460">Magnesium</keyword>
<dbReference type="PROSITE" id="PS00444">
    <property type="entry name" value="POLYPRENYL_SYNTHASE_2"/>
    <property type="match status" value="1"/>
</dbReference>
<evidence type="ECO:0000256" key="1">
    <source>
        <dbReference type="ARBA" id="ARBA00001946"/>
    </source>
</evidence>